<dbReference type="EMBL" id="KN825394">
    <property type="protein sequence ID" value="KIK91372.1"/>
    <property type="molecule type" value="Genomic_DNA"/>
</dbReference>
<reference evidence="2" key="2">
    <citation type="submission" date="2015-01" db="EMBL/GenBank/DDBJ databases">
        <title>Evolutionary Origins and Diversification of the Mycorrhizal Mutualists.</title>
        <authorList>
            <consortium name="DOE Joint Genome Institute"/>
            <consortium name="Mycorrhizal Genomics Consortium"/>
            <person name="Kohler A."/>
            <person name="Kuo A."/>
            <person name="Nagy L.G."/>
            <person name="Floudas D."/>
            <person name="Copeland A."/>
            <person name="Barry K.W."/>
            <person name="Cichocki N."/>
            <person name="Veneault-Fourrey C."/>
            <person name="LaButti K."/>
            <person name="Lindquist E.A."/>
            <person name="Lipzen A."/>
            <person name="Lundell T."/>
            <person name="Morin E."/>
            <person name="Murat C."/>
            <person name="Riley R."/>
            <person name="Ohm R."/>
            <person name="Sun H."/>
            <person name="Tunlid A."/>
            <person name="Henrissat B."/>
            <person name="Grigoriev I.V."/>
            <person name="Hibbett D.S."/>
            <person name="Martin F."/>
        </authorList>
    </citation>
    <scope>NUCLEOTIDE SEQUENCE [LARGE SCALE GENOMIC DNA]</scope>
    <source>
        <strain evidence="2">Ve08.2h10</strain>
    </source>
</reference>
<accession>A0A0D0D4D1</accession>
<name>A0A0D0D4D1_9AGAM</name>
<dbReference type="InParanoid" id="A0A0D0D4D1"/>
<proteinExistence type="predicted"/>
<sequence length="105" mass="11734">MMVAESLKRLDNQRIYSWPLPIILCTGRHPAWYNGGKNALARGSISWQRPGTTGLGCSVHLHRLVAIPMNSNGHHVNTLSLLELEDLAKMGWNLEVTRCGLVYLI</sequence>
<evidence type="ECO:0000313" key="2">
    <source>
        <dbReference type="Proteomes" id="UP000054538"/>
    </source>
</evidence>
<dbReference type="HOGENOM" id="CLU_2237457_0_0_1"/>
<dbReference type="Proteomes" id="UP000054538">
    <property type="component" value="Unassembled WGS sequence"/>
</dbReference>
<protein>
    <submittedName>
        <fullName evidence="1">Uncharacterized protein</fullName>
    </submittedName>
</protein>
<organism evidence="1 2">
    <name type="scientific">Paxillus rubicundulus Ve08.2h10</name>
    <dbReference type="NCBI Taxonomy" id="930991"/>
    <lineage>
        <taxon>Eukaryota</taxon>
        <taxon>Fungi</taxon>
        <taxon>Dikarya</taxon>
        <taxon>Basidiomycota</taxon>
        <taxon>Agaricomycotina</taxon>
        <taxon>Agaricomycetes</taxon>
        <taxon>Agaricomycetidae</taxon>
        <taxon>Boletales</taxon>
        <taxon>Paxilineae</taxon>
        <taxon>Paxillaceae</taxon>
        <taxon>Paxillus</taxon>
    </lineage>
</organism>
<gene>
    <name evidence="1" type="ORF">PAXRUDRAFT_633723</name>
</gene>
<dbReference type="AlphaFoldDB" id="A0A0D0D4D1"/>
<keyword evidence="2" id="KW-1185">Reference proteome</keyword>
<evidence type="ECO:0000313" key="1">
    <source>
        <dbReference type="EMBL" id="KIK91372.1"/>
    </source>
</evidence>
<reference evidence="1 2" key="1">
    <citation type="submission" date="2014-04" db="EMBL/GenBank/DDBJ databases">
        <authorList>
            <consortium name="DOE Joint Genome Institute"/>
            <person name="Kuo A."/>
            <person name="Kohler A."/>
            <person name="Jargeat P."/>
            <person name="Nagy L.G."/>
            <person name="Floudas D."/>
            <person name="Copeland A."/>
            <person name="Barry K.W."/>
            <person name="Cichocki N."/>
            <person name="Veneault-Fourrey C."/>
            <person name="LaButti K."/>
            <person name="Lindquist E.A."/>
            <person name="Lipzen A."/>
            <person name="Lundell T."/>
            <person name="Morin E."/>
            <person name="Murat C."/>
            <person name="Sun H."/>
            <person name="Tunlid A."/>
            <person name="Henrissat B."/>
            <person name="Grigoriev I.V."/>
            <person name="Hibbett D.S."/>
            <person name="Martin F."/>
            <person name="Nordberg H.P."/>
            <person name="Cantor M.N."/>
            <person name="Hua S.X."/>
        </authorList>
    </citation>
    <scope>NUCLEOTIDE SEQUENCE [LARGE SCALE GENOMIC DNA]</scope>
    <source>
        <strain evidence="1 2">Ve08.2h10</strain>
    </source>
</reference>